<protein>
    <submittedName>
        <fullName evidence="2">Uncharacterized protein</fullName>
    </submittedName>
</protein>
<feature type="region of interest" description="Disordered" evidence="1">
    <location>
        <begin position="68"/>
        <end position="108"/>
    </location>
</feature>
<name>A0A1X6P297_PORUM</name>
<keyword evidence="3" id="KW-1185">Reference proteome</keyword>
<feature type="region of interest" description="Disordered" evidence="1">
    <location>
        <begin position="371"/>
        <end position="411"/>
    </location>
</feature>
<gene>
    <name evidence="2" type="ORF">BU14_0258s0007</name>
</gene>
<evidence type="ECO:0000313" key="2">
    <source>
        <dbReference type="EMBL" id="OSX75002.1"/>
    </source>
</evidence>
<sequence>MDPEAPVPYVLAPSHPLLLSPGAAVSASRACVPLCEEPTWWVRCVRAGRRSAGLPPLHRGVALWRARRGGDGARRARRAGGARRGGHPPPPPNLGGSDADDAGADDGDVSAYDTAATAFLTRLYAVQVGLRRHIERLPAARPVEAFGGRPLTAAAVAAAKVGAAEKAVAAAVAAADAASAQMRGGGGGGGATSAAASGGGGVHPCRRGGGGASHAGVGAARASGACGWGWVGGKPRGGGGGWEGGVGGARTVRGGGCARRTRRPEWLLSCPPPWGRVGGMRRMVPLWPSPRRPGRAGRAATAVPPPVRPLGAPPPPRVPAPAAVVVASSAARAGCGRRGVHPRRGWHRPTGRCAPCGAACAPATRAAAAAGRPVAARRRRRRRWPRGAARPRRRAPAPLRPCGGACGTARGTKGRESGGGCVGWGGEGTHSPPRRRRRRRRVCRVGRRWPLRRARPTPASAAGRLRRGRAPPPRGGHVRLCVADRGGAARLGGPTFALPSCMPCRCGRGRAGRTGGAAASLGARARAWATAVV</sequence>
<dbReference type="AlphaFoldDB" id="A0A1X6P297"/>
<feature type="region of interest" description="Disordered" evidence="1">
    <location>
        <begin position="288"/>
        <end position="307"/>
    </location>
</feature>
<dbReference type="EMBL" id="KV918921">
    <property type="protein sequence ID" value="OSX75002.1"/>
    <property type="molecule type" value="Genomic_DNA"/>
</dbReference>
<evidence type="ECO:0000256" key="1">
    <source>
        <dbReference type="SAM" id="MobiDB-lite"/>
    </source>
</evidence>
<feature type="region of interest" description="Disordered" evidence="1">
    <location>
        <begin position="454"/>
        <end position="477"/>
    </location>
</feature>
<reference evidence="2 3" key="1">
    <citation type="submission" date="2017-03" db="EMBL/GenBank/DDBJ databases">
        <title>WGS assembly of Porphyra umbilicalis.</title>
        <authorList>
            <person name="Brawley S.H."/>
            <person name="Blouin N.A."/>
            <person name="Ficko-Blean E."/>
            <person name="Wheeler G.L."/>
            <person name="Lohr M."/>
            <person name="Goodson H.V."/>
            <person name="Jenkins J.W."/>
            <person name="Blaby-Haas C.E."/>
            <person name="Helliwell K.E."/>
            <person name="Chan C."/>
            <person name="Marriage T."/>
            <person name="Bhattacharya D."/>
            <person name="Klein A.S."/>
            <person name="Badis Y."/>
            <person name="Brodie J."/>
            <person name="Cao Y."/>
            <person name="Collen J."/>
            <person name="Dittami S.M."/>
            <person name="Gachon C.M."/>
            <person name="Green B.R."/>
            <person name="Karpowicz S."/>
            <person name="Kim J.W."/>
            <person name="Kudahl U."/>
            <person name="Lin S."/>
            <person name="Michel G."/>
            <person name="Mittag M."/>
            <person name="Olson B.J."/>
            <person name="Pangilinan J."/>
            <person name="Peng Y."/>
            <person name="Qiu H."/>
            <person name="Shu S."/>
            <person name="Singer J.T."/>
            <person name="Smith A.G."/>
            <person name="Sprecher B.N."/>
            <person name="Wagner V."/>
            <person name="Wang W."/>
            <person name="Wang Z.-Y."/>
            <person name="Yan J."/>
            <person name="Yarish C."/>
            <person name="Zoeuner-Riek S."/>
            <person name="Zhuang Y."/>
            <person name="Zou Y."/>
            <person name="Lindquist E.A."/>
            <person name="Grimwood J."/>
            <person name="Barry K."/>
            <person name="Rokhsar D.S."/>
            <person name="Schmutz J."/>
            <person name="Stiller J.W."/>
            <person name="Grossman A.R."/>
            <person name="Prochnik S.E."/>
        </authorList>
    </citation>
    <scope>NUCLEOTIDE SEQUENCE [LARGE SCALE GENOMIC DNA]</scope>
    <source>
        <strain evidence="2">4086291</strain>
    </source>
</reference>
<feature type="compositionally biased region" description="Acidic residues" evidence="1">
    <location>
        <begin position="98"/>
        <end position="108"/>
    </location>
</feature>
<dbReference type="Proteomes" id="UP000218209">
    <property type="component" value="Unassembled WGS sequence"/>
</dbReference>
<accession>A0A1X6P297</accession>
<feature type="compositionally biased region" description="Basic residues" evidence="1">
    <location>
        <begin position="75"/>
        <end position="86"/>
    </location>
</feature>
<evidence type="ECO:0000313" key="3">
    <source>
        <dbReference type="Proteomes" id="UP000218209"/>
    </source>
</evidence>
<proteinExistence type="predicted"/>
<feature type="compositionally biased region" description="Basic residues" evidence="1">
    <location>
        <begin position="375"/>
        <end position="395"/>
    </location>
</feature>
<organism evidence="2 3">
    <name type="scientific">Porphyra umbilicalis</name>
    <name type="common">Purple laver</name>
    <name type="synonym">Red alga</name>
    <dbReference type="NCBI Taxonomy" id="2786"/>
    <lineage>
        <taxon>Eukaryota</taxon>
        <taxon>Rhodophyta</taxon>
        <taxon>Bangiophyceae</taxon>
        <taxon>Bangiales</taxon>
        <taxon>Bangiaceae</taxon>
        <taxon>Porphyra</taxon>
    </lineage>
</organism>